<organism evidence="4 5">
    <name type="scientific">candidate division WS5 bacterium</name>
    <dbReference type="NCBI Taxonomy" id="2093353"/>
    <lineage>
        <taxon>Bacteria</taxon>
        <taxon>candidate division WS5</taxon>
    </lineage>
</organism>
<comment type="caution">
    <text evidence="4">The sequence shown here is derived from an EMBL/GenBank/DDBJ whole genome shotgun (WGS) entry which is preliminary data.</text>
</comment>
<dbReference type="InterPro" id="IPR029903">
    <property type="entry name" value="RmlD-like-bd"/>
</dbReference>
<evidence type="ECO:0000256" key="1">
    <source>
        <dbReference type="ARBA" id="ARBA00010944"/>
    </source>
</evidence>
<gene>
    <name evidence="4" type="primary">rfbD</name>
    <name evidence="4" type="ORF">C4544_00090</name>
</gene>
<reference evidence="4 5" key="1">
    <citation type="journal article" date="2017" name="ISME J.">
        <title>Energy and carbon metabolisms in a deep terrestrial subsurface fluid microbial community.</title>
        <authorList>
            <person name="Momper L."/>
            <person name="Jungbluth S.P."/>
            <person name="Lee M.D."/>
            <person name="Amend J.P."/>
        </authorList>
    </citation>
    <scope>NUCLEOTIDE SEQUENCE [LARGE SCALE GENOMIC DNA]</scope>
    <source>
        <strain evidence="4">SURF_29</strain>
    </source>
</reference>
<dbReference type="GO" id="GO:0019305">
    <property type="term" value="P:dTDP-rhamnose biosynthetic process"/>
    <property type="evidence" value="ECO:0007669"/>
    <property type="project" value="UniProtKB-UniPathway"/>
</dbReference>
<evidence type="ECO:0000313" key="4">
    <source>
        <dbReference type="EMBL" id="RJO62242.1"/>
    </source>
</evidence>
<dbReference type="InterPro" id="IPR036291">
    <property type="entry name" value="NAD(P)-bd_dom_sf"/>
</dbReference>
<evidence type="ECO:0000313" key="5">
    <source>
        <dbReference type="Proteomes" id="UP000285655"/>
    </source>
</evidence>
<dbReference type="PANTHER" id="PTHR10491:SF4">
    <property type="entry name" value="METHIONINE ADENOSYLTRANSFERASE 2 SUBUNIT BETA"/>
    <property type="match status" value="1"/>
</dbReference>
<evidence type="ECO:0000259" key="3">
    <source>
        <dbReference type="Pfam" id="PF04321"/>
    </source>
</evidence>
<dbReference type="Gene3D" id="3.90.25.10">
    <property type="entry name" value="UDP-galactose 4-epimerase, domain 1"/>
    <property type="match status" value="1"/>
</dbReference>
<dbReference type="GO" id="GO:0008831">
    <property type="term" value="F:dTDP-4-dehydrorhamnose reductase activity"/>
    <property type="evidence" value="ECO:0007669"/>
    <property type="project" value="UniProtKB-EC"/>
</dbReference>
<dbReference type="EC" id="1.1.1.133" evidence="2"/>
<accession>A0A419DGM4</accession>
<dbReference type="GO" id="GO:0005829">
    <property type="term" value="C:cytosol"/>
    <property type="evidence" value="ECO:0007669"/>
    <property type="project" value="TreeGrafter"/>
</dbReference>
<keyword evidence="2 4" id="KW-0560">Oxidoreductase</keyword>
<dbReference type="NCBIfam" id="TIGR01214">
    <property type="entry name" value="rmlD"/>
    <property type="match status" value="1"/>
</dbReference>
<dbReference type="UniPathway" id="UPA00124"/>
<dbReference type="EMBL" id="QZJW01000002">
    <property type="protein sequence ID" value="RJO62242.1"/>
    <property type="molecule type" value="Genomic_DNA"/>
</dbReference>
<protein>
    <recommendedName>
        <fullName evidence="2">dTDP-4-dehydrorhamnose reductase</fullName>
        <ecNumber evidence="2">1.1.1.133</ecNumber>
    </recommendedName>
</protein>
<dbReference type="Gene3D" id="3.40.50.720">
    <property type="entry name" value="NAD(P)-binding Rossmann-like Domain"/>
    <property type="match status" value="1"/>
</dbReference>
<comment type="similarity">
    <text evidence="1 2">Belongs to the dTDP-4-dehydrorhamnose reductase family.</text>
</comment>
<dbReference type="Proteomes" id="UP000285655">
    <property type="component" value="Unassembled WGS sequence"/>
</dbReference>
<dbReference type="InterPro" id="IPR005913">
    <property type="entry name" value="dTDP_dehydrorham_reduct"/>
</dbReference>
<comment type="pathway">
    <text evidence="2">Carbohydrate biosynthesis; dTDP-L-rhamnose biosynthesis.</text>
</comment>
<dbReference type="Pfam" id="PF04321">
    <property type="entry name" value="RmlD_sub_bind"/>
    <property type="match status" value="1"/>
</dbReference>
<keyword evidence="2" id="KW-0521">NADP</keyword>
<dbReference type="CDD" id="cd05254">
    <property type="entry name" value="dTDP_HR_like_SDR_e"/>
    <property type="match status" value="1"/>
</dbReference>
<evidence type="ECO:0000256" key="2">
    <source>
        <dbReference type="RuleBase" id="RU364082"/>
    </source>
</evidence>
<dbReference type="AlphaFoldDB" id="A0A419DGM4"/>
<feature type="domain" description="RmlD-like substrate binding" evidence="3">
    <location>
        <begin position="3"/>
        <end position="293"/>
    </location>
</feature>
<sequence>MTKILVTGGYGQLGTALKEVLKSEEALLTDTDTMDITDASQVEKAFEGFKPEWLVHGAALTNVDGCEENPELAQSINSFGTEILAKACENYHCKMIYISTDYVFDGKKKEPYFETDTPNPQSVYGKTKLEGEKKIQENSGGYILRTSWVYGEGNNFVRTMLRLSEKMEKIKVVNDQFGRPTYASDLARAIYDVIKKQPPACRPREDGDPENSVGIYNVTGDGSVISWADFASEIFKIAGKKTIVIPISTGEYFKDNKDKKIAPRPAYSVLDLTKAKKAGLFLTTWQESLKKYL</sequence>
<name>A0A419DGM4_9BACT</name>
<proteinExistence type="inferred from homology"/>
<comment type="function">
    <text evidence="2">Catalyzes the reduction of dTDP-6-deoxy-L-lyxo-4-hexulose to yield dTDP-L-rhamnose.</text>
</comment>
<dbReference type="PANTHER" id="PTHR10491">
    <property type="entry name" value="DTDP-4-DEHYDRORHAMNOSE REDUCTASE"/>
    <property type="match status" value="1"/>
</dbReference>
<dbReference type="SUPFAM" id="SSF51735">
    <property type="entry name" value="NAD(P)-binding Rossmann-fold domains"/>
    <property type="match status" value="1"/>
</dbReference>